<feature type="coiled-coil region" evidence="2">
    <location>
        <begin position="104"/>
        <end position="152"/>
    </location>
</feature>
<dbReference type="Gene3D" id="2.40.420.20">
    <property type="match status" value="1"/>
</dbReference>
<evidence type="ECO:0000256" key="2">
    <source>
        <dbReference type="SAM" id="Coils"/>
    </source>
</evidence>
<feature type="chain" id="PRO_5022994987" evidence="3">
    <location>
        <begin position="23"/>
        <end position="395"/>
    </location>
</feature>
<comment type="caution">
    <text evidence="6">The sequence shown here is derived from an EMBL/GenBank/DDBJ whole genome shotgun (WGS) entry which is preliminary data.</text>
</comment>
<dbReference type="AlphaFoldDB" id="A0A5D0MRH3"/>
<name>A0A5D0MRH3_FLESI</name>
<dbReference type="Proteomes" id="UP000323337">
    <property type="component" value="Unassembled WGS sequence"/>
</dbReference>
<feature type="domain" description="CzcB-like barrel-sandwich hybrid" evidence="4">
    <location>
        <begin position="64"/>
        <end position="245"/>
    </location>
</feature>
<organism evidence="6 7">
    <name type="scientific">Flexistipes sinusarabici</name>
    <dbReference type="NCBI Taxonomy" id="2352"/>
    <lineage>
        <taxon>Bacteria</taxon>
        <taxon>Pseudomonadati</taxon>
        <taxon>Deferribacterota</taxon>
        <taxon>Deferribacteres</taxon>
        <taxon>Deferribacterales</taxon>
        <taxon>Flexistipitaceae</taxon>
        <taxon>Flexistipes</taxon>
    </lineage>
</organism>
<dbReference type="GO" id="GO:1990281">
    <property type="term" value="C:efflux pump complex"/>
    <property type="evidence" value="ECO:0007669"/>
    <property type="project" value="TreeGrafter"/>
</dbReference>
<protein>
    <submittedName>
        <fullName evidence="6">Efflux RND transporter periplasmic adaptor subunit</fullName>
    </submittedName>
</protein>
<dbReference type="Gene3D" id="2.40.50.100">
    <property type="match status" value="1"/>
</dbReference>
<reference evidence="6 7" key="1">
    <citation type="submission" date="2019-08" db="EMBL/GenBank/DDBJ databases">
        <title>Genomic characterization of a novel candidate phylum (ARYD3) from a high temperature, high salinity tertiary oil reservoir in north central Oklahoma, USA.</title>
        <authorList>
            <person name="Youssef N.H."/>
            <person name="Yadav A."/>
            <person name="Elshahed M.S."/>
        </authorList>
    </citation>
    <scope>NUCLEOTIDE SEQUENCE [LARGE SCALE GENOMIC DNA]</scope>
    <source>
        <strain evidence="6">ARYD1</strain>
    </source>
</reference>
<feature type="domain" description="CzcB-like C-terminal circularly permuted SH3-like" evidence="5">
    <location>
        <begin position="327"/>
        <end position="380"/>
    </location>
</feature>
<dbReference type="Gene3D" id="2.40.30.170">
    <property type="match status" value="1"/>
</dbReference>
<dbReference type="RefSeq" id="WP_303700312.1">
    <property type="nucleotide sequence ID" value="NZ_VSIV01000059.1"/>
</dbReference>
<dbReference type="EMBL" id="VSIV01000059">
    <property type="protein sequence ID" value="TYB34430.1"/>
    <property type="molecule type" value="Genomic_DNA"/>
</dbReference>
<evidence type="ECO:0000256" key="1">
    <source>
        <dbReference type="ARBA" id="ARBA00009477"/>
    </source>
</evidence>
<evidence type="ECO:0000313" key="6">
    <source>
        <dbReference type="EMBL" id="TYB34430.1"/>
    </source>
</evidence>
<keyword evidence="2" id="KW-0175">Coiled coil</keyword>
<dbReference type="InterPro" id="IPR058649">
    <property type="entry name" value="CzcB_C"/>
</dbReference>
<evidence type="ECO:0000259" key="5">
    <source>
        <dbReference type="Pfam" id="PF25975"/>
    </source>
</evidence>
<dbReference type="PROSITE" id="PS51257">
    <property type="entry name" value="PROKAR_LIPOPROTEIN"/>
    <property type="match status" value="1"/>
</dbReference>
<dbReference type="InterPro" id="IPR058647">
    <property type="entry name" value="BSH_CzcB-like"/>
</dbReference>
<evidence type="ECO:0000256" key="3">
    <source>
        <dbReference type="SAM" id="SignalP"/>
    </source>
</evidence>
<proteinExistence type="inferred from homology"/>
<dbReference type="GO" id="GO:0015562">
    <property type="term" value="F:efflux transmembrane transporter activity"/>
    <property type="evidence" value="ECO:0007669"/>
    <property type="project" value="InterPro"/>
</dbReference>
<dbReference type="NCBIfam" id="TIGR01730">
    <property type="entry name" value="RND_mfp"/>
    <property type="match status" value="1"/>
</dbReference>
<accession>A0A5D0MRH3</accession>
<feature type="signal peptide" evidence="3">
    <location>
        <begin position="1"/>
        <end position="22"/>
    </location>
</feature>
<dbReference type="Pfam" id="PF25975">
    <property type="entry name" value="CzcB_C"/>
    <property type="match status" value="1"/>
</dbReference>
<keyword evidence="3" id="KW-0732">Signal</keyword>
<dbReference type="PANTHER" id="PTHR30469:SF15">
    <property type="entry name" value="HLYD FAMILY OF SECRETION PROTEINS"/>
    <property type="match status" value="1"/>
</dbReference>
<dbReference type="PANTHER" id="PTHR30469">
    <property type="entry name" value="MULTIDRUG RESISTANCE PROTEIN MDTA"/>
    <property type="match status" value="1"/>
</dbReference>
<dbReference type="Pfam" id="PF25973">
    <property type="entry name" value="BSH_CzcB"/>
    <property type="match status" value="1"/>
</dbReference>
<gene>
    <name evidence="6" type="ORF">FXF49_02365</name>
</gene>
<comment type="similarity">
    <text evidence="1">Belongs to the membrane fusion protein (MFP) (TC 8.A.1) family.</text>
</comment>
<evidence type="ECO:0000259" key="4">
    <source>
        <dbReference type="Pfam" id="PF25973"/>
    </source>
</evidence>
<dbReference type="Gene3D" id="1.10.287.470">
    <property type="entry name" value="Helix hairpin bin"/>
    <property type="match status" value="1"/>
</dbReference>
<dbReference type="SUPFAM" id="SSF111369">
    <property type="entry name" value="HlyD-like secretion proteins"/>
    <property type="match status" value="2"/>
</dbReference>
<sequence length="395" mass="43490">MRSWMGIFLMFLAVTVVSCSNAKTEDETTQYDKPDKFTVETMAVNKEVRAAKITFSGTVTSDKTVMLMPKIMGYIRSISVDIGDSFRKNDVLVSISSDELSARVKRAESALKEARIGLKQAESGLKMAQMEKRKAEAQFNLAEKTYKRYKRLLKSESVSQQEYDQVESEYLSAKESYDIAVENINLAEKKLNQAGSKIEQSKAMLSETQSYIDYKKIKAPFDGVVLKKLSEEGNLASPGNAVLKIGSNEKIVAAEIGERLFNNVSVGDNVTISYPSGNMSFTAVIKNKSSQIMPGSRKFTVETTAKDILPAGAYVKVMVAEGQNEGVFIPRSAVKQVGQLNAVIIKEGDQAKMRILKLGREIGNKVEVLSGLSGGEKLVLTDVELIESGDRLKEK</sequence>
<evidence type="ECO:0000313" key="7">
    <source>
        <dbReference type="Proteomes" id="UP000323337"/>
    </source>
</evidence>
<dbReference type="InterPro" id="IPR006143">
    <property type="entry name" value="RND_pump_MFP"/>
</dbReference>